<dbReference type="AlphaFoldDB" id="A0A454CQX6"/>
<sequence>MRLFTERLSSINISTRYMMNRK</sequence>
<name>A0A454CQX6_VIBHA</name>
<dbReference type="EMBL" id="AJSR01002393">
    <property type="protein sequence ID" value="EKM28765.1"/>
    <property type="molecule type" value="Genomic_DNA"/>
</dbReference>
<gene>
    <name evidence="1" type="ORF">VCHENC02_5368A</name>
</gene>
<proteinExistence type="predicted"/>
<accession>A0A454CQX6</accession>
<evidence type="ECO:0000313" key="1">
    <source>
        <dbReference type="EMBL" id="EKM28765.1"/>
    </source>
</evidence>
<comment type="caution">
    <text evidence="1">The sequence shown here is derived from an EMBL/GenBank/DDBJ whole genome shotgun (WGS) entry which is preliminary data.</text>
</comment>
<organism evidence="1 2">
    <name type="scientific">Vibrio harveyi</name>
    <name type="common">Beneckea harveyi</name>
    <dbReference type="NCBI Taxonomy" id="669"/>
    <lineage>
        <taxon>Bacteria</taxon>
        <taxon>Pseudomonadati</taxon>
        <taxon>Pseudomonadota</taxon>
        <taxon>Gammaproteobacteria</taxon>
        <taxon>Vibrionales</taxon>
        <taxon>Vibrionaceae</taxon>
        <taxon>Vibrio</taxon>
    </lineage>
</organism>
<feature type="non-terminal residue" evidence="1">
    <location>
        <position position="22"/>
    </location>
</feature>
<evidence type="ECO:0000313" key="2">
    <source>
        <dbReference type="Proteomes" id="UP000008367"/>
    </source>
</evidence>
<reference evidence="1 2" key="1">
    <citation type="submission" date="2012-10" db="EMBL/GenBank/DDBJ databases">
        <title>Genome sequence of Vibrio Cholerae HENC-02.</title>
        <authorList>
            <person name="Eppinger M."/>
            <person name="Hasan N.A."/>
            <person name="Sengamalay N."/>
            <person name="Hine E."/>
            <person name="Su Q."/>
            <person name="Daugherty S.C."/>
            <person name="Young S."/>
            <person name="Sadzewicz L."/>
            <person name="Tallon L."/>
            <person name="Cebula T.A."/>
            <person name="Ravel J."/>
            <person name="Colwell R.R."/>
        </authorList>
    </citation>
    <scope>NUCLEOTIDE SEQUENCE [LARGE SCALE GENOMIC DNA]</scope>
    <source>
        <strain evidence="1 2">HENC-02</strain>
    </source>
</reference>
<protein>
    <submittedName>
        <fullName evidence="1">Uncharacterized protein</fullName>
    </submittedName>
</protein>
<dbReference type="Proteomes" id="UP000008367">
    <property type="component" value="Unassembled WGS sequence"/>
</dbReference>